<evidence type="ECO:0000313" key="11">
    <source>
        <dbReference type="Proteomes" id="UP000070572"/>
    </source>
</evidence>
<evidence type="ECO:0000256" key="4">
    <source>
        <dbReference type="ARBA" id="ARBA00022692"/>
    </source>
</evidence>
<sequence>MAKQRRVSKRAKVRESIDHLARTSPARLVVMVFAAIILVMTLLLSLPIATTTGKPAPLVDAVFTSTSAVCVTGLTVVNTASYWSLFGQIVIMLGILIGGLGVMTLASILALAVSRHIGLTQRMLAAIEKTASLGKVGALIRTVIVTSLTCESIIFIALLPRFLTLNESVGSAIWHALFQSISIFNNAGLINLPEGIDAHLGDWWMITPVILGTFLGALGFPVMLDLKENWRSPHKLSLHSKLTITTYLAVWLFTAIVIACSEWNNRGTFGSMSTSESLQTSILFGVNSRSSGISTIDVGQMTRGSWFLLDVLMFIGGGSASTAGGIKVSTLAVMILAIMAEARGDRDVEAFHRRIPPSVVRLSVAVTGLGSIMVVTAIFFLLSVTDYSMDVIGFEVISAFATVGLSTGITPDLPIIGKYSLVMLMFAGRTGTMTVAAALALRERRRVIRMPEERPIIG</sequence>
<keyword evidence="4 8" id="KW-0812">Transmembrane</keyword>
<feature type="transmembrane region" description="Helical" evidence="8">
    <location>
        <begin position="89"/>
        <end position="113"/>
    </location>
</feature>
<keyword evidence="2" id="KW-0813">Transport</keyword>
<keyword evidence="12" id="KW-1185">Reference proteome</keyword>
<dbReference type="GO" id="GO:0005886">
    <property type="term" value="C:plasma membrane"/>
    <property type="evidence" value="ECO:0007669"/>
    <property type="project" value="UniProtKB-SubCell"/>
</dbReference>
<dbReference type="EMBL" id="LSDN01000013">
    <property type="protein sequence ID" value="KXB81083.1"/>
    <property type="molecule type" value="Genomic_DNA"/>
</dbReference>
<dbReference type="Proteomes" id="UP000243201">
    <property type="component" value="Unassembled WGS sequence"/>
</dbReference>
<evidence type="ECO:0000256" key="5">
    <source>
        <dbReference type="ARBA" id="ARBA00022989"/>
    </source>
</evidence>
<gene>
    <name evidence="10" type="ORF">CJ240_00855</name>
    <name evidence="9" type="ORF">HMPREF1862_00806</name>
</gene>
<feature type="transmembrane region" description="Helical" evidence="8">
    <location>
        <begin position="421"/>
        <end position="441"/>
    </location>
</feature>
<dbReference type="Pfam" id="PF02386">
    <property type="entry name" value="TrkH"/>
    <property type="match status" value="1"/>
</dbReference>
<dbReference type="GeneID" id="78353235"/>
<feature type="transmembrane region" description="Helical" evidence="8">
    <location>
        <begin position="244"/>
        <end position="263"/>
    </location>
</feature>
<dbReference type="InterPro" id="IPR003445">
    <property type="entry name" value="Cat_transpt"/>
</dbReference>
<reference evidence="10 12" key="2">
    <citation type="submission" date="2017-09" db="EMBL/GenBank/DDBJ databases">
        <title>Bacterial strain isolated from the female urinary microbiota.</title>
        <authorList>
            <person name="Thomas-White K."/>
            <person name="Kumar N."/>
            <person name="Forster S."/>
            <person name="Putonti C."/>
            <person name="Lawley T."/>
            <person name="Wolfe A.J."/>
        </authorList>
    </citation>
    <scope>NUCLEOTIDE SEQUENCE [LARGE SCALE GENOMIC DNA]</scope>
    <source>
        <strain evidence="10 12">UMB0744</strain>
    </source>
</reference>
<evidence type="ECO:0000256" key="3">
    <source>
        <dbReference type="ARBA" id="ARBA00022475"/>
    </source>
</evidence>
<dbReference type="AlphaFoldDB" id="A0AB34X0A9"/>
<evidence type="ECO:0000256" key="8">
    <source>
        <dbReference type="SAM" id="Phobius"/>
    </source>
</evidence>
<evidence type="ECO:0000313" key="12">
    <source>
        <dbReference type="Proteomes" id="UP000243201"/>
    </source>
</evidence>
<organism evidence="9 11">
    <name type="scientific">Varibaculum cambriense</name>
    <dbReference type="NCBI Taxonomy" id="184870"/>
    <lineage>
        <taxon>Bacteria</taxon>
        <taxon>Bacillati</taxon>
        <taxon>Actinomycetota</taxon>
        <taxon>Actinomycetes</taxon>
        <taxon>Actinomycetales</taxon>
        <taxon>Actinomycetaceae</taxon>
        <taxon>Varibaculum</taxon>
    </lineage>
</organism>
<comment type="caution">
    <text evidence="9">The sequence shown here is derived from an EMBL/GenBank/DDBJ whole genome shotgun (WGS) entry which is preliminary data.</text>
</comment>
<name>A0AB34X0A9_9ACTO</name>
<accession>A0AB34X0A9</accession>
<feature type="transmembrane region" description="Helical" evidence="8">
    <location>
        <begin position="28"/>
        <end position="49"/>
    </location>
</feature>
<keyword evidence="7 8" id="KW-0472">Membrane</keyword>
<keyword evidence="3" id="KW-1003">Cell membrane</keyword>
<feature type="transmembrane region" description="Helical" evidence="8">
    <location>
        <begin position="172"/>
        <end position="192"/>
    </location>
</feature>
<feature type="transmembrane region" description="Helical" evidence="8">
    <location>
        <begin position="359"/>
        <end position="384"/>
    </location>
</feature>
<feature type="transmembrane region" description="Helical" evidence="8">
    <location>
        <begin position="138"/>
        <end position="160"/>
    </location>
</feature>
<keyword evidence="5 8" id="KW-1133">Transmembrane helix</keyword>
<evidence type="ECO:0000256" key="2">
    <source>
        <dbReference type="ARBA" id="ARBA00022448"/>
    </source>
</evidence>
<proteinExistence type="predicted"/>
<keyword evidence="6" id="KW-0406">Ion transport</keyword>
<evidence type="ECO:0000313" key="9">
    <source>
        <dbReference type="EMBL" id="KXB81083.1"/>
    </source>
</evidence>
<dbReference type="PANTHER" id="PTHR32024:SF1">
    <property type="entry name" value="KTR SYSTEM POTASSIUM UPTAKE PROTEIN B"/>
    <property type="match status" value="1"/>
</dbReference>
<reference evidence="9 11" key="1">
    <citation type="submission" date="2016-01" db="EMBL/GenBank/DDBJ databases">
        <authorList>
            <person name="Mitreva M."/>
            <person name="Pepin K.H."/>
            <person name="Mihindukulasuriya K.A."/>
            <person name="Fulton R."/>
            <person name="Fronick C."/>
            <person name="O'Laughlin M."/>
            <person name="Miner T."/>
            <person name="Herter B."/>
            <person name="Rosa B.A."/>
            <person name="Cordes M."/>
            <person name="Tomlinson C."/>
            <person name="Wollam A."/>
            <person name="Palsikar V.B."/>
            <person name="Mardis E.R."/>
            <person name="Wilson R.K."/>
        </authorList>
    </citation>
    <scope>NUCLEOTIDE SEQUENCE [LARGE SCALE GENOMIC DNA]</scope>
    <source>
        <strain evidence="9 11">DNF00696</strain>
    </source>
</reference>
<evidence type="ECO:0000256" key="1">
    <source>
        <dbReference type="ARBA" id="ARBA00004651"/>
    </source>
</evidence>
<dbReference type="GO" id="GO:0030001">
    <property type="term" value="P:metal ion transport"/>
    <property type="evidence" value="ECO:0007669"/>
    <property type="project" value="UniProtKB-ARBA"/>
</dbReference>
<feature type="transmembrane region" description="Helical" evidence="8">
    <location>
        <begin position="391"/>
        <end position="409"/>
    </location>
</feature>
<dbReference type="EMBL" id="PNGC01000001">
    <property type="protein sequence ID" value="PMB90328.1"/>
    <property type="molecule type" value="Genomic_DNA"/>
</dbReference>
<feature type="transmembrane region" description="Helical" evidence="8">
    <location>
        <begin position="204"/>
        <end position="224"/>
    </location>
</feature>
<evidence type="ECO:0000256" key="6">
    <source>
        <dbReference type="ARBA" id="ARBA00023065"/>
    </source>
</evidence>
<dbReference type="PANTHER" id="PTHR32024">
    <property type="entry name" value="TRK SYSTEM POTASSIUM UPTAKE PROTEIN TRKG-RELATED"/>
    <property type="match status" value="1"/>
</dbReference>
<dbReference type="RefSeq" id="WP_022864388.1">
    <property type="nucleotide sequence ID" value="NZ_JAHAIW010000001.1"/>
</dbReference>
<comment type="subcellular location">
    <subcellularLocation>
        <location evidence="1">Cell membrane</location>
        <topology evidence="1">Multi-pass membrane protein</topology>
    </subcellularLocation>
</comment>
<protein>
    <submittedName>
        <fullName evidence="9">Ktr system potassium uptake protein B</fullName>
    </submittedName>
    <submittedName>
        <fullName evidence="10">Potassium transporter Trk</fullName>
    </submittedName>
</protein>
<feature type="transmembrane region" description="Helical" evidence="8">
    <location>
        <begin position="311"/>
        <end position="339"/>
    </location>
</feature>
<dbReference type="Proteomes" id="UP000070572">
    <property type="component" value="Unassembled WGS sequence"/>
</dbReference>
<dbReference type="GO" id="GO:0008324">
    <property type="term" value="F:monoatomic cation transmembrane transporter activity"/>
    <property type="evidence" value="ECO:0007669"/>
    <property type="project" value="InterPro"/>
</dbReference>
<evidence type="ECO:0000256" key="7">
    <source>
        <dbReference type="ARBA" id="ARBA00023136"/>
    </source>
</evidence>
<evidence type="ECO:0000313" key="10">
    <source>
        <dbReference type="EMBL" id="PMB90328.1"/>
    </source>
</evidence>